<feature type="transmembrane region" description="Helical" evidence="5">
    <location>
        <begin position="27"/>
        <end position="45"/>
    </location>
</feature>
<evidence type="ECO:0000256" key="5">
    <source>
        <dbReference type="SAM" id="Phobius"/>
    </source>
</evidence>
<dbReference type="EMBL" id="JBHRYR010000004">
    <property type="protein sequence ID" value="MFC3853898.1"/>
    <property type="molecule type" value="Genomic_DNA"/>
</dbReference>
<dbReference type="SMART" id="SM00283">
    <property type="entry name" value="MA"/>
    <property type="match status" value="1"/>
</dbReference>
<feature type="transmembrane region" description="Helical" evidence="5">
    <location>
        <begin position="51"/>
        <end position="70"/>
    </location>
</feature>
<evidence type="ECO:0000259" key="6">
    <source>
        <dbReference type="PROSITE" id="PS50111"/>
    </source>
</evidence>
<organism evidence="7 8">
    <name type="scientific">Saccharospirillum mangrovi</name>
    <dbReference type="NCBI Taxonomy" id="2161747"/>
    <lineage>
        <taxon>Bacteria</taxon>
        <taxon>Pseudomonadati</taxon>
        <taxon>Pseudomonadota</taxon>
        <taxon>Gammaproteobacteria</taxon>
        <taxon>Oceanospirillales</taxon>
        <taxon>Saccharospirillaceae</taxon>
        <taxon>Saccharospirillum</taxon>
    </lineage>
</organism>
<keyword evidence="5" id="KW-1133">Transmembrane helix</keyword>
<feature type="transmembrane region" description="Helical" evidence="5">
    <location>
        <begin position="128"/>
        <end position="146"/>
    </location>
</feature>
<reference evidence="8" key="1">
    <citation type="journal article" date="2019" name="Int. J. Syst. Evol. Microbiol.">
        <title>The Global Catalogue of Microorganisms (GCM) 10K type strain sequencing project: providing services to taxonomists for standard genome sequencing and annotation.</title>
        <authorList>
            <consortium name="The Broad Institute Genomics Platform"/>
            <consortium name="The Broad Institute Genome Sequencing Center for Infectious Disease"/>
            <person name="Wu L."/>
            <person name="Ma J."/>
        </authorList>
    </citation>
    <scope>NUCLEOTIDE SEQUENCE [LARGE SCALE GENOMIC DNA]</scope>
    <source>
        <strain evidence="8">IBRC 10765</strain>
    </source>
</reference>
<dbReference type="PANTHER" id="PTHR43531">
    <property type="entry name" value="PROTEIN ICFG"/>
    <property type="match status" value="1"/>
</dbReference>
<feature type="transmembrane region" description="Helical" evidence="5">
    <location>
        <begin position="105"/>
        <end position="123"/>
    </location>
</feature>
<comment type="caution">
    <text evidence="7">The sequence shown here is derived from an EMBL/GenBank/DDBJ whole genome shotgun (WGS) entry which is preliminary data.</text>
</comment>
<dbReference type="Proteomes" id="UP001595617">
    <property type="component" value="Unassembled WGS sequence"/>
</dbReference>
<keyword evidence="1" id="KW-0145">Chemotaxis</keyword>
<accession>A0ABV7ZZB2</accession>
<evidence type="ECO:0000313" key="8">
    <source>
        <dbReference type="Proteomes" id="UP001595617"/>
    </source>
</evidence>
<evidence type="ECO:0000313" key="7">
    <source>
        <dbReference type="EMBL" id="MFC3853898.1"/>
    </source>
</evidence>
<protein>
    <submittedName>
        <fullName evidence="7">Methyl-accepting chemotaxis protein</fullName>
    </submittedName>
</protein>
<evidence type="ECO:0000256" key="2">
    <source>
        <dbReference type="ARBA" id="ARBA00023224"/>
    </source>
</evidence>
<dbReference type="InterPro" id="IPR051310">
    <property type="entry name" value="MCP_chemotaxis"/>
</dbReference>
<keyword evidence="5" id="KW-0812">Transmembrane</keyword>
<feature type="domain" description="Methyl-accepting transducer" evidence="6">
    <location>
        <begin position="212"/>
        <end position="462"/>
    </location>
</feature>
<evidence type="ECO:0000256" key="3">
    <source>
        <dbReference type="ARBA" id="ARBA00029447"/>
    </source>
</evidence>
<sequence length="480" mass="51091">MNPIAFYVRLCTPRNARFDDGHHPQEQIVLVFGFFGILISLYSFLKWNSYGVPPLVLSSLFLLGMMLLSAGLMKAGVATVIAINVTLLGFAAHAINMVWQTGGMASPHILWLIALLVGTYFMADARSALAWALVFLVALVVMIAQSTSGAELPTLALDERALRVETWSGFLLPMVMVWVMQVLSQRIRQQAMATTTAALADAKTSADAAQANAQQLATVIAQAESSVDALSEGGSNLGELQTTVQAHSQSIQQQAQQLAEAASFFNERLQQVSASLNEGNELVQAINQEANTASADSAASADAMAAVVSSMDQIKSNNDRIEIATGLINDIAQQTNLLALNAAIEAARAGEAGRGFAVVADEVRNLSQKSDTSANEIRTLLSQSIADIDNGIEVVNVAQTTLTRVLDAVTRISDSIEAVSAQIVAQNQEVADMARSSSELSQISQQQTDAAQALCDSQQALKQQAEELTKLSSAMQATLH</sequence>
<feature type="transmembrane region" description="Helical" evidence="5">
    <location>
        <begin position="77"/>
        <end position="99"/>
    </location>
</feature>
<comment type="similarity">
    <text evidence="3">Belongs to the methyl-accepting chemotaxis (MCP) protein family.</text>
</comment>
<evidence type="ECO:0000256" key="4">
    <source>
        <dbReference type="PROSITE-ProRule" id="PRU00284"/>
    </source>
</evidence>
<keyword evidence="8" id="KW-1185">Reference proteome</keyword>
<dbReference type="PANTHER" id="PTHR43531:SF11">
    <property type="entry name" value="METHYL-ACCEPTING CHEMOTAXIS PROTEIN 3"/>
    <property type="match status" value="1"/>
</dbReference>
<dbReference type="PROSITE" id="PS50111">
    <property type="entry name" value="CHEMOTAXIS_TRANSDUC_2"/>
    <property type="match status" value="1"/>
</dbReference>
<evidence type="ECO:0000256" key="1">
    <source>
        <dbReference type="ARBA" id="ARBA00022500"/>
    </source>
</evidence>
<dbReference type="PRINTS" id="PR00260">
    <property type="entry name" value="CHEMTRNSDUCR"/>
</dbReference>
<dbReference type="InterPro" id="IPR004089">
    <property type="entry name" value="MCPsignal_dom"/>
</dbReference>
<dbReference type="Gene3D" id="1.10.287.950">
    <property type="entry name" value="Methyl-accepting chemotaxis protein"/>
    <property type="match status" value="1"/>
</dbReference>
<dbReference type="Pfam" id="PF00015">
    <property type="entry name" value="MCPsignal"/>
    <property type="match status" value="1"/>
</dbReference>
<dbReference type="RefSeq" id="WP_380697624.1">
    <property type="nucleotide sequence ID" value="NZ_JBHRYR010000004.1"/>
</dbReference>
<keyword evidence="2 4" id="KW-0807">Transducer</keyword>
<name>A0ABV7ZZB2_9GAMM</name>
<gene>
    <name evidence="7" type="ORF">ACFOOG_13720</name>
</gene>
<dbReference type="InterPro" id="IPR004090">
    <property type="entry name" value="Chemotax_Me-accpt_rcpt"/>
</dbReference>
<keyword evidence="5" id="KW-0472">Membrane</keyword>
<dbReference type="SUPFAM" id="SSF58104">
    <property type="entry name" value="Methyl-accepting chemotaxis protein (MCP) signaling domain"/>
    <property type="match status" value="1"/>
</dbReference>
<proteinExistence type="inferred from homology"/>